<name>A0AAX3EHP1_PAEUR</name>
<dbReference type="AlphaFoldDB" id="A0AAX3EHP1"/>
<protein>
    <recommendedName>
        <fullName evidence="3">1,4-beta-N-acetylmuramidase</fullName>
    </recommendedName>
</protein>
<accession>A0AAX3EHP1</accession>
<keyword evidence="2" id="KW-1185">Reference proteome</keyword>
<proteinExistence type="predicted"/>
<dbReference type="RefSeq" id="WP_021474494.1">
    <property type="nucleotide sequence ID" value="NZ_BDMH01000033.1"/>
</dbReference>
<dbReference type="Proteomes" id="UP001163293">
    <property type="component" value="Chromosome"/>
</dbReference>
<dbReference type="SUPFAM" id="SSF49695">
    <property type="entry name" value="gamma-Crystallin-like"/>
    <property type="match status" value="1"/>
</dbReference>
<evidence type="ECO:0000313" key="2">
    <source>
        <dbReference type="Proteomes" id="UP001163293"/>
    </source>
</evidence>
<reference evidence="1" key="1">
    <citation type="submission" date="2022-07" db="EMBL/GenBank/DDBJ databases">
        <authorList>
            <person name="Wu T."/>
        </authorList>
    </citation>
    <scope>NUCLEOTIDE SEQUENCE</scope>
    <source>
        <strain evidence="1">SD-1</strain>
    </source>
</reference>
<organism evidence="1 2">
    <name type="scientific">Paenarthrobacter ureafaciens</name>
    <dbReference type="NCBI Taxonomy" id="37931"/>
    <lineage>
        <taxon>Bacteria</taxon>
        <taxon>Bacillati</taxon>
        <taxon>Actinomycetota</taxon>
        <taxon>Actinomycetes</taxon>
        <taxon>Micrococcales</taxon>
        <taxon>Micrococcaceae</taxon>
        <taxon>Paenarthrobacter</taxon>
    </lineage>
</organism>
<dbReference type="EMBL" id="CP101185">
    <property type="protein sequence ID" value="UYV97481.1"/>
    <property type="molecule type" value="Genomic_DNA"/>
</dbReference>
<gene>
    <name evidence="1" type="ORF">NL394_21040</name>
</gene>
<sequence>MTATIAAGCTLVGSQAASATTLHDGLNYSGDSYGADNSTWVGSLNDRATSIKNYGYTISWFNDVNYGGDGLRTYNDYNDLRSVQDWQGYNWNDRISSYKRS</sequence>
<evidence type="ECO:0000313" key="1">
    <source>
        <dbReference type="EMBL" id="UYV97481.1"/>
    </source>
</evidence>
<evidence type="ECO:0008006" key="3">
    <source>
        <dbReference type="Google" id="ProtNLM"/>
    </source>
</evidence>
<dbReference type="InterPro" id="IPR011024">
    <property type="entry name" value="G_crystallin-like"/>
</dbReference>
<dbReference type="Gene3D" id="2.60.20.10">
    <property type="entry name" value="Crystallins"/>
    <property type="match status" value="1"/>
</dbReference>